<dbReference type="OrthoDB" id="5300823at2759"/>
<dbReference type="EMBL" id="KB446546">
    <property type="protein sequence ID" value="EME39081.1"/>
    <property type="molecule type" value="Genomic_DNA"/>
</dbReference>
<evidence type="ECO:0000313" key="3">
    <source>
        <dbReference type="EMBL" id="EME39081.1"/>
    </source>
</evidence>
<keyword evidence="4" id="KW-1185">Reference proteome</keyword>
<dbReference type="STRING" id="675120.M2YJH4"/>
<feature type="compositionally biased region" description="Basic and acidic residues" evidence="1">
    <location>
        <begin position="186"/>
        <end position="197"/>
    </location>
</feature>
<feature type="domain" description="Pyridoxamine 5'-phosphate oxidase N-terminal" evidence="2">
    <location>
        <begin position="23"/>
        <end position="160"/>
    </location>
</feature>
<dbReference type="HOGENOM" id="CLU_078856_0_0_1"/>
<dbReference type="InterPro" id="IPR052841">
    <property type="entry name" value="PMP_oxidase-like"/>
</dbReference>
<evidence type="ECO:0000259" key="2">
    <source>
        <dbReference type="Pfam" id="PF01243"/>
    </source>
</evidence>
<dbReference type="GO" id="GO:0005737">
    <property type="term" value="C:cytoplasm"/>
    <property type="evidence" value="ECO:0007669"/>
    <property type="project" value="TreeGrafter"/>
</dbReference>
<dbReference type="AlphaFoldDB" id="M2YJH4"/>
<dbReference type="GO" id="GO:0005634">
    <property type="term" value="C:nucleus"/>
    <property type="evidence" value="ECO:0007669"/>
    <property type="project" value="TreeGrafter"/>
</dbReference>
<dbReference type="Pfam" id="PF01243">
    <property type="entry name" value="PNPOx_N"/>
    <property type="match status" value="1"/>
</dbReference>
<evidence type="ECO:0000256" key="1">
    <source>
        <dbReference type="SAM" id="MobiDB-lite"/>
    </source>
</evidence>
<dbReference type="PANTHER" id="PTHR28040">
    <property type="entry name" value="PYRIDOXAMINE 5'-PHOSPHATE OXIDASE YLR456W HOMOLOG-RELATED"/>
    <property type="match status" value="1"/>
</dbReference>
<dbReference type="eggNOG" id="ENOG502S4PT">
    <property type="taxonomic scope" value="Eukaryota"/>
</dbReference>
<reference evidence="4" key="1">
    <citation type="journal article" date="2012" name="PLoS Genet.">
        <title>The genomes of the fungal plant pathogens Cladosporium fulvum and Dothistroma septosporum reveal adaptation to different hosts and lifestyles but also signatures of common ancestry.</title>
        <authorList>
            <person name="de Wit P.J.G.M."/>
            <person name="van der Burgt A."/>
            <person name="Oekmen B."/>
            <person name="Stergiopoulos I."/>
            <person name="Abd-Elsalam K.A."/>
            <person name="Aerts A.L."/>
            <person name="Bahkali A.H."/>
            <person name="Beenen H.G."/>
            <person name="Chettri P."/>
            <person name="Cox M.P."/>
            <person name="Datema E."/>
            <person name="de Vries R.P."/>
            <person name="Dhillon B."/>
            <person name="Ganley A.R."/>
            <person name="Griffiths S.A."/>
            <person name="Guo Y."/>
            <person name="Hamelin R.C."/>
            <person name="Henrissat B."/>
            <person name="Kabir M.S."/>
            <person name="Jashni M.K."/>
            <person name="Kema G."/>
            <person name="Klaubauf S."/>
            <person name="Lapidus A."/>
            <person name="Levasseur A."/>
            <person name="Lindquist E."/>
            <person name="Mehrabi R."/>
            <person name="Ohm R.A."/>
            <person name="Owen T.J."/>
            <person name="Salamov A."/>
            <person name="Schwelm A."/>
            <person name="Schijlen E."/>
            <person name="Sun H."/>
            <person name="van den Burg H.A."/>
            <person name="van Ham R.C.H.J."/>
            <person name="Zhang S."/>
            <person name="Goodwin S.B."/>
            <person name="Grigoriev I.V."/>
            <person name="Collemare J."/>
            <person name="Bradshaw R.E."/>
        </authorList>
    </citation>
    <scope>NUCLEOTIDE SEQUENCE [LARGE SCALE GENOMIC DNA]</scope>
    <source>
        <strain evidence="4">NZE10 / CBS 128990</strain>
    </source>
</reference>
<dbReference type="PANTHER" id="PTHR28040:SF1">
    <property type="entry name" value="PYRIDOXAMINE 5'-PHOSPHATE OXIDASE YLR456W HOMOLOG-RELATED"/>
    <property type="match status" value="1"/>
</dbReference>
<dbReference type="InterPro" id="IPR011576">
    <property type="entry name" value="Pyridox_Oxase_N"/>
</dbReference>
<dbReference type="Gene3D" id="2.30.110.10">
    <property type="entry name" value="Electron Transport, Fmn-binding Protein, Chain A"/>
    <property type="match status" value="1"/>
</dbReference>
<accession>M2YJH4</accession>
<dbReference type="InterPro" id="IPR012349">
    <property type="entry name" value="Split_barrel_FMN-bd"/>
</dbReference>
<reference evidence="3 4" key="2">
    <citation type="journal article" date="2012" name="PLoS Pathog.">
        <title>Diverse lifestyles and strategies of plant pathogenesis encoded in the genomes of eighteen Dothideomycetes fungi.</title>
        <authorList>
            <person name="Ohm R.A."/>
            <person name="Feau N."/>
            <person name="Henrissat B."/>
            <person name="Schoch C.L."/>
            <person name="Horwitz B.A."/>
            <person name="Barry K.W."/>
            <person name="Condon B.J."/>
            <person name="Copeland A.C."/>
            <person name="Dhillon B."/>
            <person name="Glaser F."/>
            <person name="Hesse C.N."/>
            <person name="Kosti I."/>
            <person name="LaButti K."/>
            <person name="Lindquist E.A."/>
            <person name="Lucas S."/>
            <person name="Salamov A.A."/>
            <person name="Bradshaw R.E."/>
            <person name="Ciuffetti L."/>
            <person name="Hamelin R.C."/>
            <person name="Kema G.H.J."/>
            <person name="Lawrence C."/>
            <person name="Scott J.A."/>
            <person name="Spatafora J.W."/>
            <person name="Turgeon B.G."/>
            <person name="de Wit P.J.G.M."/>
            <person name="Zhong S."/>
            <person name="Goodwin S.B."/>
            <person name="Grigoriev I.V."/>
        </authorList>
    </citation>
    <scope>NUCLEOTIDE SEQUENCE [LARGE SCALE GENOMIC DNA]</scope>
    <source>
        <strain evidence="4">NZE10 / CBS 128990</strain>
    </source>
</reference>
<feature type="compositionally biased region" description="Polar residues" evidence="1">
    <location>
        <begin position="169"/>
        <end position="182"/>
    </location>
</feature>
<dbReference type="Proteomes" id="UP000016933">
    <property type="component" value="Unassembled WGS sequence"/>
</dbReference>
<dbReference type="SUPFAM" id="SSF50475">
    <property type="entry name" value="FMN-binding split barrel"/>
    <property type="match status" value="1"/>
</dbReference>
<gene>
    <name evidence="3" type="ORF">DOTSEDRAFT_181196</name>
</gene>
<feature type="region of interest" description="Disordered" evidence="1">
    <location>
        <begin position="169"/>
        <end position="197"/>
    </location>
</feature>
<name>M2YJH4_DOTSN</name>
<organism evidence="3 4">
    <name type="scientific">Dothistroma septosporum (strain NZE10 / CBS 128990)</name>
    <name type="common">Red band needle blight fungus</name>
    <name type="synonym">Mycosphaerella pini</name>
    <dbReference type="NCBI Taxonomy" id="675120"/>
    <lineage>
        <taxon>Eukaryota</taxon>
        <taxon>Fungi</taxon>
        <taxon>Dikarya</taxon>
        <taxon>Ascomycota</taxon>
        <taxon>Pezizomycotina</taxon>
        <taxon>Dothideomycetes</taxon>
        <taxon>Dothideomycetidae</taxon>
        <taxon>Mycosphaerellales</taxon>
        <taxon>Mycosphaerellaceae</taxon>
        <taxon>Dothistroma</taxon>
    </lineage>
</organism>
<evidence type="ECO:0000313" key="4">
    <source>
        <dbReference type="Proteomes" id="UP000016933"/>
    </source>
</evidence>
<protein>
    <recommendedName>
        <fullName evidence="2">Pyridoxamine 5'-phosphate oxidase N-terminal domain-containing protein</fullName>
    </recommendedName>
</protein>
<proteinExistence type="predicted"/>
<dbReference type="OMA" id="HPTIIMT"/>
<sequence>MSAPPLRWETSAQPCNTTVSDRLPKEVATCLENCRYLHLATCSQNTPHVSLMNYTYLPSHPFPQSTLLPAGPAIIMTSNPSSKKTTNLISNPKVSLLVHDWTSSRPSTTNRDASPVAGPRSSLAAMLMQMNSTEMSSISATINGDAAVLEGGSVEERWCKRMHLENNTFDANAQPQDSSRLFGTSPEERRQDGGRESYIEDEDVRVVVVRIRDGRISDWKGGVKDWVIEPQGEREDLVNGVVAPNGGASLMQ</sequence>